<dbReference type="EMBL" id="PSQE01000003">
    <property type="protein sequence ID" value="RHN66189.1"/>
    <property type="molecule type" value="Genomic_DNA"/>
</dbReference>
<dbReference type="Proteomes" id="UP000265566">
    <property type="component" value="Chromosome 3"/>
</dbReference>
<sequence>MKVLECLCCENEILAYMVRSLIKVELVPRCPMIRNMICEPIWFCIR</sequence>
<reference evidence="1" key="1">
    <citation type="journal article" date="2018" name="Nat. Plants">
        <title>Whole-genome landscape of Medicago truncatula symbiotic genes.</title>
        <authorList>
            <person name="Pecrix Y."/>
            <person name="Gamas P."/>
            <person name="Carrere S."/>
        </authorList>
    </citation>
    <scope>NUCLEOTIDE SEQUENCE</scope>
    <source>
        <tissue evidence="1">Leaves</tissue>
    </source>
</reference>
<proteinExistence type="predicted"/>
<organism evidence="1">
    <name type="scientific">Medicago truncatula</name>
    <name type="common">Barrel medic</name>
    <name type="synonym">Medicago tribuloides</name>
    <dbReference type="NCBI Taxonomy" id="3880"/>
    <lineage>
        <taxon>Eukaryota</taxon>
        <taxon>Viridiplantae</taxon>
        <taxon>Streptophyta</taxon>
        <taxon>Embryophyta</taxon>
        <taxon>Tracheophyta</taxon>
        <taxon>Spermatophyta</taxon>
        <taxon>Magnoliopsida</taxon>
        <taxon>eudicotyledons</taxon>
        <taxon>Gunneridae</taxon>
        <taxon>Pentapetalae</taxon>
        <taxon>rosids</taxon>
        <taxon>fabids</taxon>
        <taxon>Fabales</taxon>
        <taxon>Fabaceae</taxon>
        <taxon>Papilionoideae</taxon>
        <taxon>50 kb inversion clade</taxon>
        <taxon>NPAAA clade</taxon>
        <taxon>Hologalegina</taxon>
        <taxon>IRL clade</taxon>
        <taxon>Trifolieae</taxon>
        <taxon>Medicago</taxon>
    </lineage>
</organism>
<dbReference type="Gramene" id="rna14123">
    <property type="protein sequence ID" value="RHN66189.1"/>
    <property type="gene ID" value="gene14123"/>
</dbReference>
<name>A0A396IKR7_MEDTR</name>
<comment type="caution">
    <text evidence="1">The sequence shown here is derived from an EMBL/GenBank/DDBJ whole genome shotgun (WGS) entry which is preliminary data.</text>
</comment>
<gene>
    <name evidence="1" type="ORF">MtrunA17_Chr3g0088121</name>
</gene>
<protein>
    <submittedName>
        <fullName evidence="1">Uncharacterized protein</fullName>
    </submittedName>
</protein>
<accession>A0A396IKR7</accession>
<dbReference type="AlphaFoldDB" id="A0A396IKR7"/>
<evidence type="ECO:0000313" key="1">
    <source>
        <dbReference type="EMBL" id="RHN66189.1"/>
    </source>
</evidence>